<dbReference type="Proteomes" id="UP000183015">
    <property type="component" value="Unassembled WGS sequence"/>
</dbReference>
<dbReference type="Pfam" id="PF00668">
    <property type="entry name" value="Condensation"/>
    <property type="match status" value="3"/>
</dbReference>
<dbReference type="GO" id="GO:0043041">
    <property type="term" value="P:amino acid activation for nonribosomal peptide biosynthetic process"/>
    <property type="evidence" value="ECO:0007669"/>
    <property type="project" value="TreeGrafter"/>
</dbReference>
<dbReference type="NCBIfam" id="TIGR01733">
    <property type="entry name" value="AA-adenyl-dom"/>
    <property type="match status" value="1"/>
</dbReference>
<organism evidence="7 8">
    <name type="scientific">Streptacidiphilus jiangxiensis</name>
    <dbReference type="NCBI Taxonomy" id="235985"/>
    <lineage>
        <taxon>Bacteria</taxon>
        <taxon>Bacillati</taxon>
        <taxon>Actinomycetota</taxon>
        <taxon>Actinomycetes</taxon>
        <taxon>Kitasatosporales</taxon>
        <taxon>Streptomycetaceae</taxon>
        <taxon>Streptacidiphilus</taxon>
    </lineage>
</organism>
<feature type="domain" description="Carrier" evidence="6">
    <location>
        <begin position="1503"/>
        <end position="1577"/>
    </location>
</feature>
<dbReference type="FunFam" id="2.30.38.10:FF:000001">
    <property type="entry name" value="Non-ribosomal peptide synthetase PvdI"/>
    <property type="match status" value="1"/>
</dbReference>
<evidence type="ECO:0000259" key="6">
    <source>
        <dbReference type="PROSITE" id="PS50075"/>
    </source>
</evidence>
<dbReference type="InterPro" id="IPR025110">
    <property type="entry name" value="AMP-bd_C"/>
</dbReference>
<dbReference type="EMBL" id="FOAZ01000018">
    <property type="protein sequence ID" value="SEM10285.1"/>
    <property type="molecule type" value="Genomic_DNA"/>
</dbReference>
<dbReference type="InterPro" id="IPR020845">
    <property type="entry name" value="AMP-binding_CS"/>
</dbReference>
<dbReference type="CDD" id="cd17646">
    <property type="entry name" value="A_NRPS_AB3403-like"/>
    <property type="match status" value="1"/>
</dbReference>
<protein>
    <submittedName>
        <fullName evidence="7">Amino acid adenylation domain-containing protein</fullName>
    </submittedName>
</protein>
<dbReference type="InterPro" id="IPR006162">
    <property type="entry name" value="Ppantetheine_attach_site"/>
</dbReference>
<dbReference type="Gene3D" id="1.10.1200.10">
    <property type="entry name" value="ACP-like"/>
    <property type="match status" value="2"/>
</dbReference>
<dbReference type="InterPro" id="IPR023213">
    <property type="entry name" value="CAT-like_dom_sf"/>
</dbReference>
<dbReference type="FunFam" id="1.10.1200.10:FF:000016">
    <property type="entry name" value="Non-ribosomal peptide synthase"/>
    <property type="match status" value="1"/>
</dbReference>
<dbReference type="Gene3D" id="2.30.38.10">
    <property type="entry name" value="Luciferase, Domain 3"/>
    <property type="match status" value="1"/>
</dbReference>
<dbReference type="SUPFAM" id="SSF52777">
    <property type="entry name" value="CoA-dependent acyltransferases"/>
    <property type="match status" value="6"/>
</dbReference>
<dbReference type="Pfam" id="PF13193">
    <property type="entry name" value="AMP-binding_C"/>
    <property type="match status" value="1"/>
</dbReference>
<dbReference type="PANTHER" id="PTHR45527">
    <property type="entry name" value="NONRIBOSOMAL PEPTIDE SYNTHETASE"/>
    <property type="match status" value="1"/>
</dbReference>
<dbReference type="SUPFAM" id="SSF47336">
    <property type="entry name" value="ACP-like"/>
    <property type="match status" value="2"/>
</dbReference>
<dbReference type="GO" id="GO:0008610">
    <property type="term" value="P:lipid biosynthetic process"/>
    <property type="evidence" value="ECO:0007669"/>
    <property type="project" value="UniProtKB-ARBA"/>
</dbReference>
<dbReference type="Gene3D" id="3.30.559.30">
    <property type="entry name" value="Nonribosomal peptide synthetase, condensation domain"/>
    <property type="match status" value="3"/>
</dbReference>
<dbReference type="Pfam" id="PF00550">
    <property type="entry name" value="PP-binding"/>
    <property type="match status" value="2"/>
</dbReference>
<dbReference type="FunFam" id="3.40.50.980:FF:000001">
    <property type="entry name" value="Non-ribosomal peptide synthetase"/>
    <property type="match status" value="1"/>
</dbReference>
<proteinExistence type="inferred from homology"/>
<evidence type="ECO:0000313" key="7">
    <source>
        <dbReference type="EMBL" id="SEM10285.1"/>
    </source>
</evidence>
<evidence type="ECO:0000256" key="4">
    <source>
        <dbReference type="ARBA" id="ARBA00022553"/>
    </source>
</evidence>
<accession>A0A1H7VN63</accession>
<dbReference type="GO" id="GO:0009366">
    <property type="term" value="C:enterobactin synthetase complex"/>
    <property type="evidence" value="ECO:0007669"/>
    <property type="project" value="TreeGrafter"/>
</dbReference>
<dbReference type="PANTHER" id="PTHR45527:SF1">
    <property type="entry name" value="FATTY ACID SYNTHASE"/>
    <property type="match status" value="1"/>
</dbReference>
<gene>
    <name evidence="7" type="ORF">SAMN05414137_118131</name>
</gene>
<dbReference type="SMART" id="SM00823">
    <property type="entry name" value="PKS_PP"/>
    <property type="match status" value="2"/>
</dbReference>
<dbReference type="GO" id="GO:0031177">
    <property type="term" value="F:phosphopantetheine binding"/>
    <property type="evidence" value="ECO:0007669"/>
    <property type="project" value="InterPro"/>
</dbReference>
<dbReference type="FunFam" id="3.40.50.12780:FF:000012">
    <property type="entry name" value="Non-ribosomal peptide synthetase"/>
    <property type="match status" value="1"/>
</dbReference>
<dbReference type="InterPro" id="IPR045851">
    <property type="entry name" value="AMP-bd_C_sf"/>
</dbReference>
<dbReference type="OrthoDB" id="6297021at2"/>
<feature type="domain" description="Carrier" evidence="6">
    <location>
        <begin position="973"/>
        <end position="1047"/>
    </location>
</feature>
<keyword evidence="3" id="KW-0596">Phosphopantetheine</keyword>
<dbReference type="GO" id="GO:0072330">
    <property type="term" value="P:monocarboxylic acid biosynthetic process"/>
    <property type="evidence" value="ECO:0007669"/>
    <property type="project" value="UniProtKB-ARBA"/>
</dbReference>
<dbReference type="PROSITE" id="PS00012">
    <property type="entry name" value="PHOSPHOPANTETHEINE"/>
    <property type="match status" value="2"/>
</dbReference>
<sequence>MSSINDAFALSYTQESLWLLDRLARKEDPAYNESLAFHIRGPLRPELLHTALSTVTARHEALRTVFVETAEGLRGLVREPAADAIEIVDLRQQPRDTAELRARELVQEAYQQPFDLAEGPLWRAVVVLVDAEQSLLALTVHHIAVDGWSFGVLLDELRQEYVALVETGNGADLPRPAVGFSECAKEQREAYERGEFEEQLGHWASALKDGPELIKLPTDRPRPPAQSFRGATRSVRVPRPMVRQLVERCRQECGSTEFGVLLAAYALLLHRYAQQDQVTVGSTVLNRTDVDHLGVVGCFVNTVALPFAFEEQLTVRGLLERTGESLMEMLEHQDAPYPKVLERLGVERDPSHSPVFQAMMTLLGERRTLRLGEGLACTPFPMERVAAKFDLLLYVVEDEEEIEFELEFNTDLLDPETAERLLTHYVHLLGELAVDLDIEVSRVPILPEPERRLITEEWNGTAVEYPQGDVVDLIRQQAARTPDAVAVEFRGQCLTYAELDRRTDRIAAALVARPDRGSDFVGVYLERSIDMVVALLSIEKAGLAYVPIDPEYPADRVRYMIEDSAVDLVLTQEDFRDTVTELGAVPALPAELELQADGAEAPHLDLRPDSRAYMIYTSGSTGRPKGVVNRHAALFNRLYWMQSRYRLGEDDRVLQKTPFSFDVSVWEFFWPLMFGARIVMAEPGGHRDPEYLKQVIRDRGVTTLHFVPSMLNVFLEEDELTEACTSLRRVFCSGEALPYSTVEKFAAALPCELHNLYGPTEAAIDVSYWPCTLDYPGRVVPIGRPIDNIQLFVVDRHLELQPVGVPGELCIAGVGLAEGYHNRPDLTEKAFVANPFDASPGARMYRTGDLARYLPDGQIEYLGRIDNQIKLRGFRIELGEIEAAVQALPSVREAAVILHENGAHRMLVAYVVSDDFRSAEAKEQLRLQLPDFMVPQVFMTIAQVPTTVNGKLDRRALPDPLPSVDADDDGSAAPVTEQERVLAEIWRDVLGVPQAGVDSSFFRLGGDSITSIRVAARLRELGYRVEVKDIFAMPTIRELAQQLATETERTGAVALAAQDPLALVGPEDRRQLPDSVTDGWPLTLLQSGMIYHSMLHEDSPVYHDIFSYDIQAPLDRARLTEAIRWTTAAHPQLRSCLDLSGFDEPLQLVHRDVEPHLFLADLTGLTSAEQDAALDRWTEEEKRRGFDFENAPLIRFVAHDRGPERFTLSLSFHHVILDGWSVALVVEQVRRGYAELLGGRTLPAPTVEQPSFGCYVALEQEARQSAAQAAFWSSTVAGFSPSRLSSASTEREADPASTGRALPEEITAGLRARCDELGVPLKSALLGLHLKTLGRLTGTAAVVTGLVVNGRPEVAGGEEMAGLFLNTLPVPLRGIDGEATDLFRRAFAFEQQAVAHRRFPLAEILRLSGHDELFDTVFNYTDFHVYRGEEETAAVITGARYFEQTNFGIVVHAHQDHFSGQLTLTLNHDAARFDASVVGRYLDEFLDAARAAVGTGQAACGPEADHELVRRVGDVVAKALGLASVGPDDDFLELGLDSITAIRVVARLKRLGARPAMKDLFDHSTPRRLAARLAAGPTGRQEPRSTAAFELVGGRPSGLPDGVVDAYPATALQLDMVEEHDRDVAQAVYHDVFSYHLDLPLDADLLRATLQGFVDTHETLRTAFDLAARPVPLQLVFGHADPALEVLDLSALSEREQQRALDEWFEHEKGVGFDWSVPSLMRFTAHRRGPGAFTLSLSFHHSVIDGWSLSLFVRDLVRRYTEALETGRVPRAERVGPAYRDYVAAEVDSRKSAQQRAFWMDELRGTAYHPLTAAAWDGSAERWAETKLSVDPATHQALSALANRAGVPLKQVLLAAHLVAVGLVQQSESVLTAVFSGGRLEEEGAEEAIGLFLNFLPFRQDVGARTWLELVRETFANERRTLPHRRYPLRDIRAGLGRDRVTDVVFNYTQFTSYADVARGSDGRSGAGVLTGVRWFEHTDFALLVNVGHDLLQEQLVITLNADGRRLPPAFLETFAELYDAILTELAVDEHALATAAPGRIRKLAAMLGGHSADLSL</sequence>
<dbReference type="PROSITE" id="PS00455">
    <property type="entry name" value="AMP_BINDING"/>
    <property type="match status" value="1"/>
</dbReference>
<dbReference type="InterPro" id="IPR000873">
    <property type="entry name" value="AMP-dep_synth/lig_dom"/>
</dbReference>
<feature type="region of interest" description="Disordered" evidence="5">
    <location>
        <begin position="1280"/>
        <end position="1300"/>
    </location>
</feature>
<evidence type="ECO:0000256" key="5">
    <source>
        <dbReference type="SAM" id="MobiDB-lite"/>
    </source>
</evidence>
<dbReference type="Gene3D" id="3.40.50.980">
    <property type="match status" value="2"/>
</dbReference>
<dbReference type="FunFam" id="3.40.50.980:FF:000002">
    <property type="entry name" value="Enterobactin synthetase component F"/>
    <property type="match status" value="1"/>
</dbReference>
<dbReference type="STRING" id="235985.SAMN05414137_118131"/>
<keyword evidence="8" id="KW-1185">Reference proteome</keyword>
<reference evidence="8" key="1">
    <citation type="submission" date="2016-10" db="EMBL/GenBank/DDBJ databases">
        <authorList>
            <person name="Varghese N."/>
        </authorList>
    </citation>
    <scope>NUCLEOTIDE SEQUENCE [LARGE SCALE GENOMIC DNA]</scope>
    <source>
        <strain evidence="8">DSM 45096 / BCRC 16803 / CGMCC 4.1857 / CIP 109030 / JCM 12277 / KCTC 19219 / NBRC 100920 / 33214</strain>
    </source>
</reference>
<name>A0A1H7VN63_STRJI</name>
<dbReference type="InterPro" id="IPR036736">
    <property type="entry name" value="ACP-like_sf"/>
</dbReference>
<dbReference type="Gene3D" id="3.30.300.30">
    <property type="match status" value="1"/>
</dbReference>
<dbReference type="GO" id="GO:0047527">
    <property type="term" value="F:2,3-dihydroxybenzoate-serine ligase activity"/>
    <property type="evidence" value="ECO:0007669"/>
    <property type="project" value="TreeGrafter"/>
</dbReference>
<keyword evidence="4" id="KW-0597">Phosphoprotein</keyword>
<dbReference type="SUPFAM" id="SSF56801">
    <property type="entry name" value="Acetyl-CoA synthetase-like"/>
    <property type="match status" value="1"/>
</dbReference>
<dbReference type="InterPro" id="IPR020806">
    <property type="entry name" value="PKS_PP-bd"/>
</dbReference>
<dbReference type="GO" id="GO:0009239">
    <property type="term" value="P:enterobactin biosynthetic process"/>
    <property type="evidence" value="ECO:0007669"/>
    <property type="project" value="TreeGrafter"/>
</dbReference>
<dbReference type="InterPro" id="IPR001242">
    <property type="entry name" value="Condensation_dom"/>
</dbReference>
<dbReference type="GO" id="GO:0005829">
    <property type="term" value="C:cytosol"/>
    <property type="evidence" value="ECO:0007669"/>
    <property type="project" value="TreeGrafter"/>
</dbReference>
<dbReference type="PROSITE" id="PS50075">
    <property type="entry name" value="CARRIER"/>
    <property type="match status" value="2"/>
</dbReference>
<dbReference type="eggNOG" id="COG1020">
    <property type="taxonomic scope" value="Bacteria"/>
</dbReference>
<dbReference type="Gene3D" id="3.30.559.10">
    <property type="entry name" value="Chloramphenicol acetyltransferase-like domain"/>
    <property type="match status" value="3"/>
</dbReference>
<dbReference type="RefSeq" id="WP_075004116.1">
    <property type="nucleotide sequence ID" value="NZ_BBPN01000010.1"/>
</dbReference>
<comment type="similarity">
    <text evidence="2">Belongs to the ATP-dependent AMP-binding enzyme family.</text>
</comment>
<comment type="cofactor">
    <cofactor evidence="1">
        <name>pantetheine 4'-phosphate</name>
        <dbReference type="ChEBI" id="CHEBI:47942"/>
    </cofactor>
</comment>
<evidence type="ECO:0000256" key="2">
    <source>
        <dbReference type="ARBA" id="ARBA00006432"/>
    </source>
</evidence>
<dbReference type="Pfam" id="PF00501">
    <property type="entry name" value="AMP-binding"/>
    <property type="match status" value="1"/>
</dbReference>
<evidence type="ECO:0000256" key="1">
    <source>
        <dbReference type="ARBA" id="ARBA00001957"/>
    </source>
</evidence>
<dbReference type="InterPro" id="IPR009081">
    <property type="entry name" value="PP-bd_ACP"/>
</dbReference>
<dbReference type="InterPro" id="IPR010071">
    <property type="entry name" value="AA_adenyl_dom"/>
</dbReference>
<evidence type="ECO:0000313" key="8">
    <source>
        <dbReference type="Proteomes" id="UP000183015"/>
    </source>
</evidence>
<dbReference type="CDD" id="cd19531">
    <property type="entry name" value="LCL_NRPS-like"/>
    <property type="match status" value="1"/>
</dbReference>
<evidence type="ECO:0000256" key="3">
    <source>
        <dbReference type="ARBA" id="ARBA00022450"/>
    </source>
</evidence>